<dbReference type="Proteomes" id="UP000649799">
    <property type="component" value="Unassembled WGS sequence"/>
</dbReference>
<name>A0ABX0H7U0_9BACT</name>
<dbReference type="GO" id="GO:0016787">
    <property type="term" value="F:hydrolase activity"/>
    <property type="evidence" value="ECO:0007669"/>
    <property type="project" value="UniProtKB-KW"/>
</dbReference>
<sequence>MNYITCTLFVLVLFPACQQRDRNTANEEASQKAELIQVNLRKQVRINNENMAWESREFRESWDLSKTAFIITDMWDEHWCESATRRVAELAPKMNETIKAAREKEVTIIHAPSGTMDFYTDTPQRKAAMAVAHHAAPEAFPINDWCYLDPDQEEALPIDDSDGGCDQPCSNGEPCIEREAWSRQTPEIEIAAMDFISDQGQEIFNIIQSREIENIVVMGVHLNMCVLGRPFAIRQMANLNKNVVLMRDMTDTMYNPEMPPYVDHFKGTDLVVEHVEKYWAPTMLSTDFTETPPFRFAAEKAKE</sequence>
<accession>A0ABX0H7U0</accession>
<dbReference type="RefSeq" id="WP_166143939.1">
    <property type="nucleotide sequence ID" value="NZ_JAANYN010000002.1"/>
</dbReference>
<reference evidence="1 2" key="1">
    <citation type="submission" date="2020-03" db="EMBL/GenBank/DDBJ databases">
        <title>Cyclobacterium plantarum sp. nov., a marine bacterium isolated from a coastal-marine wetland.</title>
        <authorList>
            <person name="Sanchez-Porro C."/>
            <person name="Ventosa A."/>
            <person name="Amoozegar M."/>
        </authorList>
    </citation>
    <scope>NUCLEOTIDE SEQUENCE [LARGE SCALE GENOMIC DNA]</scope>
    <source>
        <strain evidence="1 2">GBPx2</strain>
    </source>
</reference>
<comment type="caution">
    <text evidence="1">The sequence shown here is derived from an EMBL/GenBank/DDBJ whole genome shotgun (WGS) entry which is preliminary data.</text>
</comment>
<keyword evidence="2" id="KW-1185">Reference proteome</keyword>
<gene>
    <name evidence="1" type="ORF">G9Q97_05510</name>
</gene>
<evidence type="ECO:0000313" key="1">
    <source>
        <dbReference type="EMBL" id="NHE56272.1"/>
    </source>
</evidence>
<proteinExistence type="predicted"/>
<dbReference type="SUPFAM" id="SSF52499">
    <property type="entry name" value="Isochorismatase-like hydrolases"/>
    <property type="match status" value="1"/>
</dbReference>
<dbReference type="Gene3D" id="3.40.50.850">
    <property type="entry name" value="Isochorismatase-like"/>
    <property type="match status" value="1"/>
</dbReference>
<dbReference type="InterPro" id="IPR036380">
    <property type="entry name" value="Isochorismatase-like_sf"/>
</dbReference>
<keyword evidence="1" id="KW-0378">Hydrolase</keyword>
<dbReference type="EMBL" id="JAANYN010000002">
    <property type="protein sequence ID" value="NHE56272.1"/>
    <property type="molecule type" value="Genomic_DNA"/>
</dbReference>
<protein>
    <submittedName>
        <fullName evidence="1">Cysteine hydrolase</fullName>
    </submittedName>
</protein>
<organism evidence="1 2">
    <name type="scientific">Cyclobacterium plantarum</name>
    <dbReference type="NCBI Taxonomy" id="2716263"/>
    <lineage>
        <taxon>Bacteria</taxon>
        <taxon>Pseudomonadati</taxon>
        <taxon>Bacteroidota</taxon>
        <taxon>Cytophagia</taxon>
        <taxon>Cytophagales</taxon>
        <taxon>Cyclobacteriaceae</taxon>
        <taxon>Cyclobacterium</taxon>
    </lineage>
</organism>
<evidence type="ECO:0000313" key="2">
    <source>
        <dbReference type="Proteomes" id="UP000649799"/>
    </source>
</evidence>